<evidence type="ECO:0008006" key="3">
    <source>
        <dbReference type="Google" id="ProtNLM"/>
    </source>
</evidence>
<gene>
    <name evidence="1" type="ORF">T190115A13A_90076</name>
</gene>
<comment type="caution">
    <text evidence="1">The sequence shown here is derived from an EMBL/GenBank/DDBJ whole genome shotgun (WGS) entry which is preliminary data.</text>
</comment>
<proteinExistence type="predicted"/>
<evidence type="ECO:0000313" key="1">
    <source>
        <dbReference type="EMBL" id="CAL2108730.1"/>
    </source>
</evidence>
<keyword evidence="2" id="KW-1185">Reference proteome</keyword>
<organism evidence="1 2">
    <name type="scientific">Tenacibaculum vairaonense</name>
    <dbReference type="NCBI Taxonomy" id="3137860"/>
    <lineage>
        <taxon>Bacteria</taxon>
        <taxon>Pseudomonadati</taxon>
        <taxon>Bacteroidota</taxon>
        <taxon>Flavobacteriia</taxon>
        <taxon>Flavobacteriales</taxon>
        <taxon>Flavobacteriaceae</taxon>
        <taxon>Tenacibaculum</taxon>
    </lineage>
</organism>
<protein>
    <recommendedName>
        <fullName evidence="3">Abortive infection protein-like C-terminal domain-containing protein</fullName>
    </recommendedName>
</protein>
<sequence length="285" mass="33505">MYIQWDIITIVIMYKLKKRMKKSEIINIIDLQVKAKVNDLSRWKPVRWEGGRLYYESTKILNEIRDYNNENKILYLDKLLNSEFIIQDNWPNEVPDITLDLKNWLVKKISQLKVESFQNSRQIYDTNLEEIELDSLGLDQIIIEVLNSRVEEITKGIQARAPLSIIFLCGSTLEGILLGQAKKYPRLFNETKSSPKYEDGKVKKMSQWTLNDLINSSFEIGLINKDVKKFSHELRDFRNYIHPLEQINSGFNPTMDSAMICWQVLQMSISQIKKNQNKLKKNVEV</sequence>
<dbReference type="EMBL" id="CAXJRC010000046">
    <property type="protein sequence ID" value="CAL2108730.1"/>
    <property type="molecule type" value="Genomic_DNA"/>
</dbReference>
<name>A0ABM9PSC9_9FLAO</name>
<evidence type="ECO:0000313" key="2">
    <source>
        <dbReference type="Proteomes" id="UP001497602"/>
    </source>
</evidence>
<accession>A0ABM9PSC9</accession>
<reference evidence="1 2" key="1">
    <citation type="submission" date="2024-05" db="EMBL/GenBank/DDBJ databases">
        <authorList>
            <person name="Duchaud E."/>
        </authorList>
    </citation>
    <scope>NUCLEOTIDE SEQUENCE [LARGE SCALE GENOMIC DNA]</scope>
    <source>
        <strain evidence="1">Ena-SAMPLE-TAB-13-05-2024-13:56:06:370-140305</strain>
    </source>
</reference>
<dbReference type="Proteomes" id="UP001497602">
    <property type="component" value="Unassembled WGS sequence"/>
</dbReference>